<dbReference type="AlphaFoldDB" id="A0A1U7JHP9"/>
<feature type="signal peptide" evidence="1">
    <location>
        <begin position="1"/>
        <end position="26"/>
    </location>
</feature>
<organism evidence="2 3">
    <name type="scientific">Pseudovibrio exalbescens</name>
    <dbReference type="NCBI Taxonomy" id="197461"/>
    <lineage>
        <taxon>Bacteria</taxon>
        <taxon>Pseudomonadati</taxon>
        <taxon>Pseudomonadota</taxon>
        <taxon>Alphaproteobacteria</taxon>
        <taxon>Hyphomicrobiales</taxon>
        <taxon>Stappiaceae</taxon>
        <taxon>Pseudovibrio</taxon>
    </lineage>
</organism>
<protein>
    <recommendedName>
        <fullName evidence="4">Lipocalin-like domain-containing protein</fullName>
    </recommendedName>
</protein>
<evidence type="ECO:0000313" key="2">
    <source>
        <dbReference type="EMBL" id="OKL44270.1"/>
    </source>
</evidence>
<dbReference type="STRING" id="197461.A3843_07620"/>
<gene>
    <name evidence="2" type="ORF">A3843_07620</name>
</gene>
<proteinExistence type="predicted"/>
<dbReference type="RefSeq" id="WP_028480725.1">
    <property type="nucleotide sequence ID" value="NZ_LVVZ01000014.1"/>
</dbReference>
<evidence type="ECO:0000313" key="3">
    <source>
        <dbReference type="Proteomes" id="UP000185783"/>
    </source>
</evidence>
<name>A0A1U7JHP9_9HYPH</name>
<dbReference type="OrthoDB" id="7870033at2"/>
<accession>A0A1U7JHP9</accession>
<evidence type="ECO:0008006" key="4">
    <source>
        <dbReference type="Google" id="ProtNLM"/>
    </source>
</evidence>
<dbReference type="Proteomes" id="UP000185783">
    <property type="component" value="Unassembled WGS sequence"/>
</dbReference>
<sequence length="169" mass="18765">MRRFWQIFIGALFGMLCLTSAGLADASEITSVRTNRAPPIPNVLGLWTAVKHDAIYWHRDTTSEHTGRFSLEFESQNGPLVEGVVHWDNDPEKGPGHDGASETHRAYQPMIGTLGYDGETLHLVQHPDGGYLSGRFLNTDTLEIIYAEDGPHAVVGRFILIRQNALRGQ</sequence>
<keyword evidence="3" id="KW-1185">Reference proteome</keyword>
<keyword evidence="1" id="KW-0732">Signal</keyword>
<comment type="caution">
    <text evidence="2">The sequence shown here is derived from an EMBL/GenBank/DDBJ whole genome shotgun (WGS) entry which is preliminary data.</text>
</comment>
<reference evidence="2 3" key="1">
    <citation type="submission" date="2016-03" db="EMBL/GenBank/DDBJ databases">
        <title>Genome sequence of Nesiotobacter sp. nov., a moderately halophilic alphaproteobacterium isolated from the Yellow Sea, China.</title>
        <authorList>
            <person name="Zhang G."/>
            <person name="Zhang R."/>
        </authorList>
    </citation>
    <scope>NUCLEOTIDE SEQUENCE [LARGE SCALE GENOMIC DNA]</scope>
    <source>
        <strain evidence="2 3">WB1-6</strain>
    </source>
</reference>
<feature type="chain" id="PRO_5010574800" description="Lipocalin-like domain-containing protein" evidence="1">
    <location>
        <begin position="27"/>
        <end position="169"/>
    </location>
</feature>
<dbReference type="EMBL" id="LVVZ01000014">
    <property type="protein sequence ID" value="OKL44270.1"/>
    <property type="molecule type" value="Genomic_DNA"/>
</dbReference>
<evidence type="ECO:0000256" key="1">
    <source>
        <dbReference type="SAM" id="SignalP"/>
    </source>
</evidence>